<proteinExistence type="predicted"/>
<evidence type="ECO:0000313" key="3">
    <source>
        <dbReference type="EMBL" id="MBW0522852.1"/>
    </source>
</evidence>
<accession>A0A9Q3I0H4</accession>
<dbReference type="OrthoDB" id="2505401at2759"/>
<dbReference type="Proteomes" id="UP000765509">
    <property type="component" value="Unassembled WGS sequence"/>
</dbReference>
<sequence length="202" mass="22302">METTTLLIVLLLSALFLLVTVLAIFFLNHRSPTTRNGSHNHIGSVGSSNRSRMAARWANMEQGTLGGRGKAFLDEPEDEPEQIFKRFQSQQDHPNDFGTMERFATRRSAPSHGSLSGSLVGTGPNGTRTFLNGWFGLDEPTHSGFNTSSDEREKSQDGHALAMRAPNGTRSNKSDSRVSVIPHQRLPLTDDHDWETRSANSL</sequence>
<dbReference type="AlphaFoldDB" id="A0A9Q3I0H4"/>
<keyword evidence="2" id="KW-1133">Transmembrane helix</keyword>
<keyword evidence="4" id="KW-1185">Reference proteome</keyword>
<keyword evidence="2" id="KW-0812">Transmembrane</keyword>
<comment type="caution">
    <text evidence="3">The sequence shown here is derived from an EMBL/GenBank/DDBJ whole genome shotgun (WGS) entry which is preliminary data.</text>
</comment>
<organism evidence="3 4">
    <name type="scientific">Austropuccinia psidii MF-1</name>
    <dbReference type="NCBI Taxonomy" id="1389203"/>
    <lineage>
        <taxon>Eukaryota</taxon>
        <taxon>Fungi</taxon>
        <taxon>Dikarya</taxon>
        <taxon>Basidiomycota</taxon>
        <taxon>Pucciniomycotina</taxon>
        <taxon>Pucciniomycetes</taxon>
        <taxon>Pucciniales</taxon>
        <taxon>Sphaerophragmiaceae</taxon>
        <taxon>Austropuccinia</taxon>
    </lineage>
</organism>
<reference evidence="3" key="1">
    <citation type="submission" date="2021-03" db="EMBL/GenBank/DDBJ databases">
        <title>Draft genome sequence of rust myrtle Austropuccinia psidii MF-1, a brazilian biotype.</title>
        <authorList>
            <person name="Quecine M.C."/>
            <person name="Pachon D.M.R."/>
            <person name="Bonatelli M.L."/>
            <person name="Correr F.H."/>
            <person name="Franceschini L.M."/>
            <person name="Leite T.F."/>
            <person name="Margarido G.R.A."/>
            <person name="Almeida C.A."/>
            <person name="Ferrarezi J.A."/>
            <person name="Labate C.A."/>
        </authorList>
    </citation>
    <scope>NUCLEOTIDE SEQUENCE</scope>
    <source>
        <strain evidence="3">MF-1</strain>
    </source>
</reference>
<evidence type="ECO:0000256" key="1">
    <source>
        <dbReference type="SAM" id="MobiDB-lite"/>
    </source>
</evidence>
<evidence type="ECO:0000256" key="2">
    <source>
        <dbReference type="SAM" id="Phobius"/>
    </source>
</evidence>
<feature type="region of interest" description="Disordered" evidence="1">
    <location>
        <begin position="141"/>
        <end position="184"/>
    </location>
</feature>
<feature type="transmembrane region" description="Helical" evidence="2">
    <location>
        <begin position="6"/>
        <end position="27"/>
    </location>
</feature>
<evidence type="ECO:0000313" key="4">
    <source>
        <dbReference type="Proteomes" id="UP000765509"/>
    </source>
</evidence>
<protein>
    <submittedName>
        <fullName evidence="3">Uncharacterized protein</fullName>
    </submittedName>
</protein>
<keyword evidence="2" id="KW-0472">Membrane</keyword>
<gene>
    <name evidence="3" type="ORF">O181_062567</name>
</gene>
<dbReference type="EMBL" id="AVOT02029868">
    <property type="protein sequence ID" value="MBW0522852.1"/>
    <property type="molecule type" value="Genomic_DNA"/>
</dbReference>
<name>A0A9Q3I0H4_9BASI</name>